<dbReference type="EMBL" id="VORO01000010">
    <property type="protein sequence ID" value="TXD88925.1"/>
    <property type="molecule type" value="Genomic_DNA"/>
</dbReference>
<evidence type="ECO:0000313" key="2">
    <source>
        <dbReference type="Proteomes" id="UP000321578"/>
    </source>
</evidence>
<organism evidence="1 2">
    <name type="scientific">Subsaximicrobium wynnwilliamsii</name>
    <dbReference type="NCBI Taxonomy" id="291179"/>
    <lineage>
        <taxon>Bacteria</taxon>
        <taxon>Pseudomonadati</taxon>
        <taxon>Bacteroidota</taxon>
        <taxon>Flavobacteriia</taxon>
        <taxon>Flavobacteriales</taxon>
        <taxon>Flavobacteriaceae</taxon>
        <taxon>Subsaximicrobium</taxon>
    </lineage>
</organism>
<dbReference type="RefSeq" id="WP_147086550.1">
    <property type="nucleotide sequence ID" value="NZ_VORM01000005.1"/>
</dbReference>
<sequence>MNKKTQLIEACLEHVNKRISSYKDEIETIKDAIENNDKSSDEADDPGNGKLLNDLEKNSLYLNDAYKMMDTLKLINPKLSHDYVALGSLVTTNTTNFFMAISLGKVDIDGTSYFVISKSSPIGEQLLHKTTGDSISFNHTSYSITDIK</sequence>
<dbReference type="SUPFAM" id="SSF54534">
    <property type="entry name" value="FKBP-like"/>
    <property type="match status" value="1"/>
</dbReference>
<keyword evidence="1" id="KW-0648">Protein biosynthesis</keyword>
<name>A0A5C6ZG62_9FLAO</name>
<gene>
    <name evidence="1" type="ORF">ESY86_10540</name>
</gene>
<dbReference type="GO" id="GO:0003746">
    <property type="term" value="F:translation elongation factor activity"/>
    <property type="evidence" value="ECO:0007669"/>
    <property type="project" value="UniProtKB-KW"/>
</dbReference>
<proteinExistence type="predicted"/>
<comment type="caution">
    <text evidence="1">The sequence shown here is derived from an EMBL/GenBank/DDBJ whole genome shotgun (WGS) entry which is preliminary data.</text>
</comment>
<keyword evidence="2" id="KW-1185">Reference proteome</keyword>
<dbReference type="AlphaFoldDB" id="A0A5C6ZG62"/>
<protein>
    <submittedName>
        <fullName evidence="1">Transcription elongation factor</fullName>
    </submittedName>
</protein>
<evidence type="ECO:0000313" key="1">
    <source>
        <dbReference type="EMBL" id="TXD88925.1"/>
    </source>
</evidence>
<reference evidence="1 2" key="1">
    <citation type="submission" date="2019-08" db="EMBL/GenBank/DDBJ databases">
        <title>Genomes of Subsaximicrobium wynnwilliamsii strains.</title>
        <authorList>
            <person name="Bowman J.P."/>
        </authorList>
    </citation>
    <scope>NUCLEOTIDE SEQUENCE [LARGE SCALE GENOMIC DNA]</scope>
    <source>
        <strain evidence="1 2">2-80-2</strain>
    </source>
</reference>
<dbReference type="OrthoDB" id="667380at2"/>
<dbReference type="Proteomes" id="UP000321578">
    <property type="component" value="Unassembled WGS sequence"/>
</dbReference>
<keyword evidence="1" id="KW-0251">Elongation factor</keyword>
<accession>A0A5C6ZG62</accession>